<dbReference type="Gene3D" id="3.40.50.2000">
    <property type="entry name" value="Glycogen Phosphorylase B"/>
    <property type="match status" value="2"/>
</dbReference>
<proteinExistence type="predicted"/>
<evidence type="ECO:0000259" key="1">
    <source>
        <dbReference type="Pfam" id="PF00534"/>
    </source>
</evidence>
<accession>A0A2W5PMF2</accession>
<reference evidence="3 4" key="1">
    <citation type="submission" date="2017-08" db="EMBL/GenBank/DDBJ databases">
        <title>Infants hospitalized years apart are colonized by the same room-sourced microbial strains.</title>
        <authorList>
            <person name="Brooks B."/>
            <person name="Olm M.R."/>
            <person name="Firek B.A."/>
            <person name="Baker R."/>
            <person name="Thomas B.C."/>
            <person name="Morowitz M.J."/>
            <person name="Banfield J.F."/>
        </authorList>
    </citation>
    <scope>NUCLEOTIDE SEQUENCE [LARGE SCALE GENOMIC DNA]</scope>
    <source>
        <strain evidence="3">S2_005_002_R2_29</strain>
    </source>
</reference>
<sequence>MRLLFAYRAFDNIAGGVQKTSVDLMNEMVGRGHEVHLLTWDNANATSYFPLHENIEWHKIDTGSFKKRATWMARIQRMMRVRKLVSNICPDVVIGYQDGMFVAMRLYTAFMNVPVIAAERNAASRFQYIQAGKHKNLVFQSFRLAKFITVQCQSYPNDYPAYLRHKIRVISNPVYPAKCVAEPEGPNIDNKILLSVGRLGFQKNYAILVKAFAEIAAQFPDWTLKIIGEGEDRAKLESLIKSKKLTQQILLPGTTESVSEQYCSAHLFCLPSRWEGFPNALAEAMAHGLPCVGLDSCSGVRDLINPSRNGYLAKSQNDHDYKALSETLKKAMTDHTTRKIMGENARNDMTQYDPSVIYTMWENLFLESMK</sequence>
<keyword evidence="3" id="KW-0808">Transferase</keyword>
<evidence type="ECO:0000313" key="3">
    <source>
        <dbReference type="EMBL" id="PZQ45827.1"/>
    </source>
</evidence>
<dbReference type="Pfam" id="PF00534">
    <property type="entry name" value="Glycos_transf_1"/>
    <property type="match status" value="1"/>
</dbReference>
<feature type="domain" description="Glycosyl transferase family 1" evidence="1">
    <location>
        <begin position="186"/>
        <end position="347"/>
    </location>
</feature>
<dbReference type="InterPro" id="IPR050194">
    <property type="entry name" value="Glycosyltransferase_grp1"/>
</dbReference>
<feature type="domain" description="Glycosyltransferase subfamily 4-like N-terminal" evidence="2">
    <location>
        <begin position="15"/>
        <end position="175"/>
    </location>
</feature>
<dbReference type="GO" id="GO:0016758">
    <property type="term" value="F:hexosyltransferase activity"/>
    <property type="evidence" value="ECO:0007669"/>
    <property type="project" value="TreeGrafter"/>
</dbReference>
<dbReference type="PANTHER" id="PTHR45947:SF3">
    <property type="entry name" value="SULFOQUINOVOSYL TRANSFERASE SQD2"/>
    <property type="match status" value="1"/>
</dbReference>
<dbReference type="EMBL" id="QFQB01000038">
    <property type="protein sequence ID" value="PZQ45827.1"/>
    <property type="molecule type" value="Genomic_DNA"/>
</dbReference>
<dbReference type="CDD" id="cd03820">
    <property type="entry name" value="GT4_AmsD-like"/>
    <property type="match status" value="1"/>
</dbReference>
<dbReference type="InterPro" id="IPR028098">
    <property type="entry name" value="Glyco_trans_4-like_N"/>
</dbReference>
<comment type="caution">
    <text evidence="3">The sequence shown here is derived from an EMBL/GenBank/DDBJ whole genome shotgun (WGS) entry which is preliminary data.</text>
</comment>
<dbReference type="Pfam" id="PF13439">
    <property type="entry name" value="Glyco_transf_4"/>
    <property type="match status" value="1"/>
</dbReference>
<name>A0A2W5PMF2_9BACT</name>
<evidence type="ECO:0000313" key="4">
    <source>
        <dbReference type="Proteomes" id="UP000249417"/>
    </source>
</evidence>
<dbReference type="PANTHER" id="PTHR45947">
    <property type="entry name" value="SULFOQUINOVOSYL TRANSFERASE SQD2"/>
    <property type="match status" value="1"/>
</dbReference>
<dbReference type="SUPFAM" id="SSF53756">
    <property type="entry name" value="UDP-Glycosyltransferase/glycogen phosphorylase"/>
    <property type="match status" value="1"/>
</dbReference>
<evidence type="ECO:0000259" key="2">
    <source>
        <dbReference type="Pfam" id="PF13439"/>
    </source>
</evidence>
<gene>
    <name evidence="3" type="ORF">DI551_06320</name>
</gene>
<dbReference type="AlphaFoldDB" id="A0A2W5PMF2"/>
<protein>
    <submittedName>
        <fullName evidence="3">Glycosyltransferase family 4 protein</fullName>
    </submittedName>
</protein>
<dbReference type="Proteomes" id="UP000249417">
    <property type="component" value="Unassembled WGS sequence"/>
</dbReference>
<organism evidence="3 4">
    <name type="scientific">Micavibrio aeruginosavorus</name>
    <dbReference type="NCBI Taxonomy" id="349221"/>
    <lineage>
        <taxon>Bacteria</taxon>
        <taxon>Pseudomonadati</taxon>
        <taxon>Bdellovibrionota</taxon>
        <taxon>Bdellovibrionia</taxon>
        <taxon>Bdellovibrionales</taxon>
        <taxon>Pseudobdellovibrionaceae</taxon>
        <taxon>Micavibrio</taxon>
    </lineage>
</organism>
<dbReference type="InterPro" id="IPR001296">
    <property type="entry name" value="Glyco_trans_1"/>
</dbReference>